<proteinExistence type="predicted"/>
<accession>A0A512BGN0</accession>
<keyword evidence="2" id="KW-1185">Reference proteome</keyword>
<dbReference type="AlphaFoldDB" id="A0A512BGN0"/>
<dbReference type="Proteomes" id="UP000321513">
    <property type="component" value="Unassembled WGS sequence"/>
</dbReference>
<reference evidence="1 2" key="1">
    <citation type="submission" date="2019-07" db="EMBL/GenBank/DDBJ databases">
        <title>Whole genome shotgun sequence of Segetibacter aerophilus NBRC 106135.</title>
        <authorList>
            <person name="Hosoyama A."/>
            <person name="Uohara A."/>
            <person name="Ohji S."/>
            <person name="Ichikawa N."/>
        </authorList>
    </citation>
    <scope>NUCLEOTIDE SEQUENCE [LARGE SCALE GENOMIC DNA]</scope>
    <source>
        <strain evidence="1 2">NBRC 106135</strain>
    </source>
</reference>
<name>A0A512BGN0_9BACT</name>
<evidence type="ECO:0000313" key="2">
    <source>
        <dbReference type="Proteomes" id="UP000321513"/>
    </source>
</evidence>
<dbReference type="PANTHER" id="PTHR37515:SF2">
    <property type="entry name" value="YALI0C09240P"/>
    <property type="match status" value="1"/>
</dbReference>
<sequence>MFKNTVFILTVALIIFTGCRSKMLAQVPKTASNAEVEAKFLDSIERVAQAIKFEPPGELIATIEFRIRATGEDLKNFKEGFIPWVSLEHPEKQLPNLINPEQVALPYQHVFLIIGYPLNHPDTSQLTGAVAGFTNKMLIQKISERYRQIYQEEEAGAKVKTIPIEKRTGLINRNQTDGKYEVWGHDLGDLDLSSVEVYRTAEGKIVLMLGVES</sequence>
<dbReference type="PROSITE" id="PS51257">
    <property type="entry name" value="PROKAR_LIPOPROTEIN"/>
    <property type="match status" value="1"/>
</dbReference>
<evidence type="ECO:0008006" key="3">
    <source>
        <dbReference type="Google" id="ProtNLM"/>
    </source>
</evidence>
<organism evidence="1 2">
    <name type="scientific">Segetibacter aerophilus</name>
    <dbReference type="NCBI Taxonomy" id="670293"/>
    <lineage>
        <taxon>Bacteria</taxon>
        <taxon>Pseudomonadati</taxon>
        <taxon>Bacteroidota</taxon>
        <taxon>Chitinophagia</taxon>
        <taxon>Chitinophagales</taxon>
        <taxon>Chitinophagaceae</taxon>
        <taxon>Segetibacter</taxon>
    </lineage>
</organism>
<protein>
    <recommendedName>
        <fullName evidence="3">Lipoprotein</fullName>
    </recommendedName>
</protein>
<dbReference type="OrthoDB" id="1161469at2"/>
<gene>
    <name evidence="1" type="ORF">SAE01_36160</name>
</gene>
<dbReference type="PANTHER" id="PTHR37515">
    <property type="entry name" value="YALI0C09240P"/>
    <property type="match status" value="1"/>
</dbReference>
<evidence type="ECO:0000313" key="1">
    <source>
        <dbReference type="EMBL" id="GEO11120.1"/>
    </source>
</evidence>
<comment type="caution">
    <text evidence="1">The sequence shown here is derived from an EMBL/GenBank/DDBJ whole genome shotgun (WGS) entry which is preliminary data.</text>
</comment>
<dbReference type="EMBL" id="BJYT01000016">
    <property type="protein sequence ID" value="GEO11120.1"/>
    <property type="molecule type" value="Genomic_DNA"/>
</dbReference>
<dbReference type="RefSeq" id="WP_147205231.1">
    <property type="nucleotide sequence ID" value="NZ_BJYT01000016.1"/>
</dbReference>